<comment type="caution">
    <text evidence="1">Lacks conserved residue(s) required for the propagation of feature annotation.</text>
</comment>
<dbReference type="Gene3D" id="2.60.120.200">
    <property type="match status" value="1"/>
</dbReference>
<dbReference type="OrthoDB" id="6275838at2759"/>
<dbReference type="SUPFAM" id="SSF49899">
    <property type="entry name" value="Concanavalin A-like lectins/glucanases"/>
    <property type="match status" value="1"/>
</dbReference>
<dbReference type="STRING" id="103827.A0A0N5CSY7"/>
<keyword evidence="4" id="KW-1185">Reference proteome</keyword>
<sequence length="212" mass="24674">MRVKRRGEKLLLFLDGKWEHSYFLPSSKVTVNIEEIAAGYSLHNISSTDFMTRTNKTLNEKFQGRMVKMLFNDYNVLKNAKRSNILNRFSSKSSEIREGYKVKNRKAKYSTVTFENHKSYAVISLERVASILKTFQISFKFRTLSPSSVIFLFATNTSYDGDYASLELYRGRLRYTYGYQSRQESVLSSVPSDGQLLNDFRWHSVLIHQVLV</sequence>
<evidence type="ECO:0000259" key="2">
    <source>
        <dbReference type="PROSITE" id="PS50025"/>
    </source>
</evidence>
<organism evidence="5">
    <name type="scientific">Thelazia callipaeda</name>
    <name type="common">Oriental eyeworm</name>
    <name type="synonym">Parasitic nematode</name>
    <dbReference type="NCBI Taxonomy" id="103827"/>
    <lineage>
        <taxon>Eukaryota</taxon>
        <taxon>Metazoa</taxon>
        <taxon>Ecdysozoa</taxon>
        <taxon>Nematoda</taxon>
        <taxon>Chromadorea</taxon>
        <taxon>Rhabditida</taxon>
        <taxon>Spirurina</taxon>
        <taxon>Spiruromorpha</taxon>
        <taxon>Thelazioidea</taxon>
        <taxon>Thelaziidae</taxon>
        <taxon>Thelazia</taxon>
    </lineage>
</organism>
<dbReference type="CDD" id="cd00110">
    <property type="entry name" value="LamG"/>
    <property type="match status" value="1"/>
</dbReference>
<reference evidence="5" key="1">
    <citation type="submission" date="2017-02" db="UniProtKB">
        <authorList>
            <consortium name="WormBaseParasite"/>
        </authorList>
    </citation>
    <scope>IDENTIFICATION</scope>
</reference>
<dbReference type="WBParaSite" id="TCLT_0000334401-mRNA-1">
    <property type="protein sequence ID" value="TCLT_0000334401-mRNA-1"/>
    <property type="gene ID" value="TCLT_0000334401"/>
</dbReference>
<dbReference type="OMA" id="NEMQPEL"/>
<evidence type="ECO:0000256" key="1">
    <source>
        <dbReference type="PROSITE-ProRule" id="PRU00122"/>
    </source>
</evidence>
<gene>
    <name evidence="3" type="ORF">TCLT_LOCUS3339</name>
</gene>
<feature type="domain" description="Laminin G" evidence="2">
    <location>
        <begin position="110"/>
        <end position="212"/>
    </location>
</feature>
<dbReference type="Pfam" id="PF02210">
    <property type="entry name" value="Laminin_G_2"/>
    <property type="match status" value="1"/>
</dbReference>
<name>A0A0N5CSY7_THECL</name>
<dbReference type="EMBL" id="UYYF01001308">
    <property type="protein sequence ID" value="VDM99757.1"/>
    <property type="molecule type" value="Genomic_DNA"/>
</dbReference>
<dbReference type="InterPro" id="IPR013320">
    <property type="entry name" value="ConA-like_dom_sf"/>
</dbReference>
<dbReference type="Proteomes" id="UP000276776">
    <property type="component" value="Unassembled WGS sequence"/>
</dbReference>
<dbReference type="InterPro" id="IPR001791">
    <property type="entry name" value="Laminin_G"/>
</dbReference>
<reference evidence="3 4" key="2">
    <citation type="submission" date="2018-11" db="EMBL/GenBank/DDBJ databases">
        <authorList>
            <consortium name="Pathogen Informatics"/>
        </authorList>
    </citation>
    <scope>NUCLEOTIDE SEQUENCE [LARGE SCALE GENOMIC DNA]</scope>
</reference>
<dbReference type="AlphaFoldDB" id="A0A0N5CSY7"/>
<accession>A0A0N5CSY7</accession>
<evidence type="ECO:0000313" key="3">
    <source>
        <dbReference type="EMBL" id="VDM99757.1"/>
    </source>
</evidence>
<dbReference type="PROSITE" id="PS50025">
    <property type="entry name" value="LAM_G_DOMAIN"/>
    <property type="match status" value="1"/>
</dbReference>
<proteinExistence type="predicted"/>
<evidence type="ECO:0000313" key="5">
    <source>
        <dbReference type="WBParaSite" id="TCLT_0000334401-mRNA-1"/>
    </source>
</evidence>
<evidence type="ECO:0000313" key="4">
    <source>
        <dbReference type="Proteomes" id="UP000276776"/>
    </source>
</evidence>
<protein>
    <submittedName>
        <fullName evidence="5">LAM_G_DOMAIN domain-containing protein</fullName>
    </submittedName>
</protein>